<evidence type="ECO:0000256" key="8">
    <source>
        <dbReference type="PROSITE-ProRule" id="PRU10141"/>
    </source>
</evidence>
<dbReference type="CDD" id="cd05117">
    <property type="entry name" value="STKc_CAMK"/>
    <property type="match status" value="1"/>
</dbReference>
<dbReference type="InterPro" id="IPR036047">
    <property type="entry name" value="F-box-like_dom_sf"/>
</dbReference>
<dbReference type="InterPro" id="IPR011009">
    <property type="entry name" value="Kinase-like_dom_sf"/>
</dbReference>
<dbReference type="Pfam" id="PF13041">
    <property type="entry name" value="PPR_2"/>
    <property type="match status" value="6"/>
</dbReference>
<evidence type="ECO:0000256" key="9">
    <source>
        <dbReference type="SAM" id="MobiDB-lite"/>
    </source>
</evidence>
<keyword evidence="12" id="KW-1185">Reference proteome</keyword>
<dbReference type="PROSITE" id="PS00107">
    <property type="entry name" value="PROTEIN_KINASE_ATP"/>
    <property type="match status" value="1"/>
</dbReference>
<feature type="repeat" description="PPR" evidence="7">
    <location>
        <begin position="447"/>
        <end position="481"/>
    </location>
</feature>
<dbReference type="CDD" id="cd22162">
    <property type="entry name" value="F-box_AtSKIP3-like"/>
    <property type="match status" value="1"/>
</dbReference>
<dbReference type="InterPro" id="IPR051222">
    <property type="entry name" value="PPR/CCM1_RNA-binding"/>
</dbReference>
<feature type="compositionally biased region" description="Polar residues" evidence="9">
    <location>
        <begin position="1430"/>
        <end position="1449"/>
    </location>
</feature>
<keyword evidence="4 8" id="KW-0547">Nucleotide-binding</keyword>
<evidence type="ECO:0000313" key="11">
    <source>
        <dbReference type="EMBL" id="CAH2038066.1"/>
    </source>
</evidence>
<evidence type="ECO:0000256" key="6">
    <source>
        <dbReference type="ARBA" id="ARBA00022840"/>
    </source>
</evidence>
<evidence type="ECO:0000256" key="5">
    <source>
        <dbReference type="ARBA" id="ARBA00022777"/>
    </source>
</evidence>
<evidence type="ECO:0000256" key="4">
    <source>
        <dbReference type="ARBA" id="ARBA00022741"/>
    </source>
</evidence>
<reference evidence="11 12" key="1">
    <citation type="submission" date="2022-03" db="EMBL/GenBank/DDBJ databases">
        <authorList>
            <person name="Nunn A."/>
            <person name="Chopra R."/>
            <person name="Nunn A."/>
            <person name="Contreras Garrido A."/>
        </authorList>
    </citation>
    <scope>NUCLEOTIDE SEQUENCE [LARGE SCALE GENOMIC DNA]</scope>
</reference>
<dbReference type="Pfam" id="PF00069">
    <property type="entry name" value="Pkinase"/>
    <property type="match status" value="1"/>
</dbReference>
<evidence type="ECO:0000256" key="7">
    <source>
        <dbReference type="PROSITE-ProRule" id="PRU00708"/>
    </source>
</evidence>
<dbReference type="InterPro" id="IPR017441">
    <property type="entry name" value="Protein_kinase_ATP_BS"/>
</dbReference>
<feature type="repeat" description="PPR" evidence="7">
    <location>
        <begin position="587"/>
        <end position="621"/>
    </location>
</feature>
<keyword evidence="3" id="KW-0677">Repeat</keyword>
<dbReference type="InterPro" id="IPR008271">
    <property type="entry name" value="Ser/Thr_kinase_AS"/>
</dbReference>
<dbReference type="Proteomes" id="UP000836841">
    <property type="component" value="Chromosome 1"/>
</dbReference>
<organism evidence="11 12">
    <name type="scientific">Thlaspi arvense</name>
    <name type="common">Field penny-cress</name>
    <dbReference type="NCBI Taxonomy" id="13288"/>
    <lineage>
        <taxon>Eukaryota</taxon>
        <taxon>Viridiplantae</taxon>
        <taxon>Streptophyta</taxon>
        <taxon>Embryophyta</taxon>
        <taxon>Tracheophyta</taxon>
        <taxon>Spermatophyta</taxon>
        <taxon>Magnoliopsida</taxon>
        <taxon>eudicotyledons</taxon>
        <taxon>Gunneridae</taxon>
        <taxon>Pentapetalae</taxon>
        <taxon>rosids</taxon>
        <taxon>malvids</taxon>
        <taxon>Brassicales</taxon>
        <taxon>Brassicaceae</taxon>
        <taxon>Thlaspideae</taxon>
        <taxon>Thlaspi</taxon>
    </lineage>
</organism>
<dbReference type="PROSITE" id="PS51375">
    <property type="entry name" value="PPR"/>
    <property type="match status" value="12"/>
</dbReference>
<dbReference type="PANTHER" id="PTHR47942">
    <property type="entry name" value="TETRATRICOPEPTIDE REPEAT (TPR)-LIKE SUPERFAMILY PROTEIN-RELATED"/>
    <property type="match status" value="1"/>
</dbReference>
<dbReference type="GO" id="GO:0005681">
    <property type="term" value="C:spliceosomal complex"/>
    <property type="evidence" value="ECO:0007669"/>
    <property type="project" value="InterPro"/>
</dbReference>
<feature type="compositionally biased region" description="Basic and acidic residues" evidence="9">
    <location>
        <begin position="1371"/>
        <end position="1387"/>
    </location>
</feature>
<dbReference type="SUPFAM" id="SSF56112">
    <property type="entry name" value="Protein kinase-like (PK-like)"/>
    <property type="match status" value="1"/>
</dbReference>
<feature type="region of interest" description="Disordered" evidence="9">
    <location>
        <begin position="1360"/>
        <end position="1407"/>
    </location>
</feature>
<feature type="domain" description="Protein kinase" evidence="10">
    <location>
        <begin position="1090"/>
        <end position="1338"/>
    </location>
</feature>
<feature type="repeat" description="PPR" evidence="7">
    <location>
        <begin position="657"/>
        <end position="691"/>
    </location>
</feature>
<proteinExistence type="inferred from homology"/>
<keyword evidence="2" id="KW-0808">Transferase</keyword>
<dbReference type="GO" id="GO:0004672">
    <property type="term" value="F:protein kinase activity"/>
    <property type="evidence" value="ECO:0007669"/>
    <property type="project" value="InterPro"/>
</dbReference>
<dbReference type="EMBL" id="OU466857">
    <property type="protein sequence ID" value="CAH2038066.1"/>
    <property type="molecule type" value="Genomic_DNA"/>
</dbReference>
<feature type="repeat" description="PPR" evidence="7">
    <location>
        <begin position="552"/>
        <end position="586"/>
    </location>
</feature>
<keyword evidence="6 8" id="KW-0067">ATP-binding</keyword>
<feature type="region of interest" description="Disordered" evidence="9">
    <location>
        <begin position="760"/>
        <end position="844"/>
    </location>
</feature>
<evidence type="ECO:0000259" key="10">
    <source>
        <dbReference type="PROSITE" id="PS50011"/>
    </source>
</evidence>
<dbReference type="Pfam" id="PF14299">
    <property type="entry name" value="PP2"/>
    <property type="match status" value="1"/>
</dbReference>
<dbReference type="InterPro" id="IPR002885">
    <property type="entry name" value="PPR_rpt"/>
</dbReference>
<feature type="repeat" description="PPR" evidence="7">
    <location>
        <begin position="622"/>
        <end position="656"/>
    </location>
</feature>
<feature type="repeat" description="PPR" evidence="7">
    <location>
        <begin position="482"/>
        <end position="516"/>
    </location>
</feature>
<dbReference type="Gene3D" id="1.10.510.10">
    <property type="entry name" value="Transferase(Phosphotransferase) domain 1"/>
    <property type="match status" value="1"/>
</dbReference>
<comment type="similarity">
    <text evidence="1">Belongs to the PPR family. P subfamily.</text>
</comment>
<evidence type="ECO:0000256" key="1">
    <source>
        <dbReference type="ARBA" id="ARBA00007626"/>
    </source>
</evidence>
<feature type="binding site" evidence="8">
    <location>
        <position position="1119"/>
    </location>
    <ligand>
        <name>ATP</name>
        <dbReference type="ChEBI" id="CHEBI:30616"/>
    </ligand>
</feature>
<feature type="repeat" description="PPR" evidence="7">
    <location>
        <begin position="377"/>
        <end position="411"/>
    </location>
</feature>
<dbReference type="FunFam" id="1.25.40.10:FF:000558">
    <property type="entry name" value="Pentatricopeptide repeat-containing protein At5g39710"/>
    <property type="match status" value="1"/>
</dbReference>
<evidence type="ECO:0000313" key="12">
    <source>
        <dbReference type="Proteomes" id="UP000836841"/>
    </source>
</evidence>
<dbReference type="InterPro" id="IPR000719">
    <property type="entry name" value="Prot_kinase_dom"/>
</dbReference>
<feature type="region of interest" description="Disordered" evidence="9">
    <location>
        <begin position="899"/>
        <end position="962"/>
    </location>
</feature>
<evidence type="ECO:0000256" key="2">
    <source>
        <dbReference type="ARBA" id="ARBA00022679"/>
    </source>
</evidence>
<dbReference type="Gene3D" id="1.25.40.10">
    <property type="entry name" value="Tetratricopeptide repeat domain"/>
    <property type="match status" value="4"/>
</dbReference>
<accession>A0AAU9RFF7</accession>
<keyword evidence="5" id="KW-0418">Kinase</keyword>
<gene>
    <name evidence="11" type="ORF">TAV2_LOCUS2549</name>
</gene>
<protein>
    <recommendedName>
        <fullName evidence="10">Protein kinase domain-containing protein</fullName>
    </recommendedName>
</protein>
<feature type="repeat" description="PPR" evidence="7">
    <location>
        <begin position="307"/>
        <end position="341"/>
    </location>
</feature>
<dbReference type="PANTHER" id="PTHR47942:SF16">
    <property type="entry name" value="PENTATRICOPEPTIDE REPEAT DOMAIN CONTAINING PROTEIN-RELATED"/>
    <property type="match status" value="1"/>
</dbReference>
<dbReference type="GO" id="GO:0000398">
    <property type="term" value="P:mRNA splicing, via spliceosome"/>
    <property type="evidence" value="ECO:0007669"/>
    <property type="project" value="InterPro"/>
</dbReference>
<feature type="repeat" description="PPR" evidence="7">
    <location>
        <begin position="412"/>
        <end position="446"/>
    </location>
</feature>
<dbReference type="InterPro" id="IPR025886">
    <property type="entry name" value="PP2-like"/>
</dbReference>
<feature type="compositionally biased region" description="Acidic residues" evidence="9">
    <location>
        <begin position="1398"/>
        <end position="1407"/>
    </location>
</feature>
<dbReference type="InterPro" id="IPR011990">
    <property type="entry name" value="TPR-like_helical_dom_sf"/>
</dbReference>
<dbReference type="GO" id="GO:0005524">
    <property type="term" value="F:ATP binding"/>
    <property type="evidence" value="ECO:0007669"/>
    <property type="project" value="UniProtKB-UniRule"/>
</dbReference>
<feature type="repeat" description="PPR" evidence="7">
    <location>
        <begin position="692"/>
        <end position="726"/>
    </location>
</feature>
<dbReference type="Pfam" id="PF12854">
    <property type="entry name" value="PPR_1"/>
    <property type="match status" value="1"/>
</dbReference>
<feature type="region of interest" description="Disordered" evidence="9">
    <location>
        <begin position="1426"/>
        <end position="1449"/>
    </location>
</feature>
<name>A0AAU9RFF7_THLAR</name>
<dbReference type="SUPFAM" id="SSF81901">
    <property type="entry name" value="HCP-like"/>
    <property type="match status" value="1"/>
</dbReference>
<dbReference type="PROSITE" id="PS00108">
    <property type="entry name" value="PROTEIN_KINASE_ST"/>
    <property type="match status" value="1"/>
</dbReference>
<feature type="compositionally biased region" description="Basic and acidic residues" evidence="9">
    <location>
        <begin position="899"/>
        <end position="942"/>
    </location>
</feature>
<dbReference type="SMART" id="SM00220">
    <property type="entry name" value="S_TKc"/>
    <property type="match status" value="1"/>
</dbReference>
<feature type="compositionally biased region" description="Polar residues" evidence="9">
    <location>
        <begin position="764"/>
        <end position="773"/>
    </location>
</feature>
<dbReference type="FunFam" id="1.10.510.10:FF:000641">
    <property type="entry name" value="Serine/threonine-protein kinase PEPKR2"/>
    <property type="match status" value="1"/>
</dbReference>
<feature type="compositionally biased region" description="Polar residues" evidence="9">
    <location>
        <begin position="1388"/>
        <end position="1397"/>
    </location>
</feature>
<evidence type="ECO:0000256" key="3">
    <source>
        <dbReference type="ARBA" id="ARBA00022737"/>
    </source>
</evidence>
<dbReference type="NCBIfam" id="TIGR00756">
    <property type="entry name" value="PPR"/>
    <property type="match status" value="12"/>
</dbReference>
<sequence length="1455" mass="161980">MGASYSGLDNDSSSSSCLSKLALGDLPEACVALIIENLDPVEICGSSKLNRAFRGASWADFVWESKLPPNYRALLEKILGGFPENLQKRDIYACLSRINSFDEGTKKVWIDKRSAGVCLSISAKGLSITGIDDRRYWSHIPTDESRFSSVAYLQQTWWFEVNGEIDFPFPVGTYSIFFRLQLGQSGKWFGRRICNTEQVHGWDIKPVRFQLWTEDGQHSSSQCMLTDRGNWNHYHAGDFVVRESKSSSTKIKFSMTQIDCTHTKGGLSLDSVIIYPSSCKDRLKRSRRTCYAYSILGKIVKLGYEPDTTTFNTLINGLCLEGKVSEGVVLIDRMVINGCEPDLVTFGSIVNGICKSGDTSLALDLLRKMEERDMKGDVVTYSTIIDSLCRDGCMDAAIDLFNEMETKGIKSSVVTYNSLIGGFCKAGKWNDGAQMLKDMISRRIIPNVVTFNVLIDAYVKEGKVHKAKEFYEEMITRGVSPDTITYNSLIDGFCMQNRLVEANKMWDLMVRNDCNPDIITFNSLLKGYCMVKKVDDAMKLFREISERGLVANTVTYSILVQGFCQSGKLKIAEELFQEMVSRGVLPDLMTYGILLDGLCDNGKLEKALEIFEDLQKRKMVLDIVMYTIIIEGMCKSGKVDDAWSLFCTLPSKGVKPNVKTYTVMISGLCKKGSLSEADAMLRRMEEDGNAPNDCTYNTMIRAHLRDGDLAATAKLIEEMKSRGFSADVSSIKMVVDLLSSDLDSSLRQNQRVGRFMITRMIGGSRTNTPNPQRQGAFPESNYAKYDNKPSSSSSCKQKSGAEAKERTKRTLVMSLDPLDPANSLKHKRGPKASGSPPVPVVYLPPRADDTVKKQEQDWRIPPHEIRIESYTRGIYTLDGFSDNFAKVSEVLRVAAQRAREANSMRSEAQKEMEKERGEQELRASGDARGDCESDAEDARGDYESESDADTEPTGQTEAHHSSVYVEQGMYSILPLMRPIPCNMTKDKRKGSETEGAENLPEDLSCKTASRSSNFRSHFSLEGYARLKKRCKENDAVESVGSFKRRLAGVATAPPCGASSLVSSGRGLKRKIGCIDVSTQTGRKNKIHDDYVFGPNIGKGKFGSVRICRSKNSGIDFACKTLKKGEETVHREVEIMQHLSGHPRVVTLHAVYEESDCFHLVMELCSGGRLIDQMVTEGKYSEQRAANIFKDLMLVINYCHEMGVVHRDIKPENILLTAAGKIQLADFGLAMRIAKGQTLNGLAGSPAYVAPEVLSENYSEKVDIWSAGVLLYALLSGVLPFKGDSLDAIFEAIKKVKLDFNSGLWESVSKPARDLLARMLTREESARITADEVLRHPWILFYTDRTLKTMCIKSKHKSQAGAPPCLQIRSSPIEKTDTKRANREKKTTSDSPTDSFSNTEEEEEDESGVVDVLVVAISNVRISEPKRSRLCSPTNSPIEQQHSSNLTTTNTLCRAF</sequence>
<dbReference type="PROSITE" id="PS50011">
    <property type="entry name" value="PROTEIN_KINASE_DOM"/>
    <property type="match status" value="1"/>
</dbReference>
<dbReference type="Pfam" id="PF02731">
    <property type="entry name" value="SKIP_SNW"/>
    <property type="match status" value="1"/>
</dbReference>
<dbReference type="SUPFAM" id="SSF81383">
    <property type="entry name" value="F-box domain"/>
    <property type="match status" value="1"/>
</dbReference>
<feature type="repeat" description="PPR" evidence="7">
    <location>
        <begin position="342"/>
        <end position="376"/>
    </location>
</feature>
<dbReference type="InterPro" id="IPR004015">
    <property type="entry name" value="SKI-int_prot_SKIP_SNW-dom"/>
</dbReference>
<feature type="repeat" description="PPR" evidence="7">
    <location>
        <begin position="517"/>
        <end position="551"/>
    </location>
</feature>